<dbReference type="GeneID" id="85374083"/>
<keyword evidence="5" id="KW-1185">Reference proteome</keyword>
<feature type="domain" description="NACHT" evidence="3">
    <location>
        <begin position="410"/>
        <end position="565"/>
    </location>
</feature>
<feature type="region of interest" description="Disordered" evidence="2">
    <location>
        <begin position="766"/>
        <end position="791"/>
    </location>
</feature>
<gene>
    <name evidence="4" type="ORF">CPAR01_05909</name>
</gene>
<dbReference type="Gene3D" id="3.40.50.300">
    <property type="entry name" value="P-loop containing nucleotide triphosphate hydrolases"/>
    <property type="match status" value="1"/>
</dbReference>
<feature type="compositionally biased region" description="Basic and acidic residues" evidence="2">
    <location>
        <begin position="57"/>
        <end position="68"/>
    </location>
</feature>
<feature type="region of interest" description="Disordered" evidence="2">
    <location>
        <begin position="1"/>
        <end position="68"/>
    </location>
</feature>
<name>A0ABQ9SSM0_9PEZI</name>
<feature type="region of interest" description="Disordered" evidence="2">
    <location>
        <begin position="1098"/>
        <end position="1166"/>
    </location>
</feature>
<feature type="compositionally biased region" description="Polar residues" evidence="2">
    <location>
        <begin position="1151"/>
        <end position="1166"/>
    </location>
</feature>
<evidence type="ECO:0000313" key="4">
    <source>
        <dbReference type="EMBL" id="KAK1542522.1"/>
    </source>
</evidence>
<feature type="region of interest" description="Disordered" evidence="2">
    <location>
        <begin position="1037"/>
        <end position="1063"/>
    </location>
</feature>
<evidence type="ECO:0000313" key="5">
    <source>
        <dbReference type="Proteomes" id="UP001241169"/>
    </source>
</evidence>
<dbReference type="PANTHER" id="PTHR10039:SF14">
    <property type="entry name" value="NACHT DOMAIN-CONTAINING PROTEIN"/>
    <property type="match status" value="1"/>
</dbReference>
<dbReference type="Proteomes" id="UP001241169">
    <property type="component" value="Unassembled WGS sequence"/>
</dbReference>
<evidence type="ECO:0000259" key="3">
    <source>
        <dbReference type="PROSITE" id="PS50837"/>
    </source>
</evidence>
<feature type="compositionally biased region" description="Low complexity" evidence="2">
    <location>
        <begin position="1131"/>
        <end position="1141"/>
    </location>
</feature>
<feature type="compositionally biased region" description="Basic and acidic residues" evidence="2">
    <location>
        <begin position="1047"/>
        <end position="1063"/>
    </location>
</feature>
<dbReference type="InterPro" id="IPR029058">
    <property type="entry name" value="AB_hydrolase_fold"/>
</dbReference>
<keyword evidence="1" id="KW-0677">Repeat</keyword>
<evidence type="ECO:0000256" key="2">
    <source>
        <dbReference type="SAM" id="MobiDB-lite"/>
    </source>
</evidence>
<comment type="caution">
    <text evidence="4">The sequence shown here is derived from an EMBL/GenBank/DDBJ whole genome shotgun (WGS) entry which is preliminary data.</text>
</comment>
<sequence length="1166" mass="132308">MGLRSRVSALFKSNKSSPENNDTHPDAGTDFQTSSPYPEDTAGSTEDDLRSNLNASSRRDIDSTRDPGRRIAQAAARKQDASRYGLKILVPQPSDRTGCVDIVAIHGLNGHHEETWMDADTRLQWLSDSSCLPKDIPTARILTFGYNSKTYFSRSESDIPDFASELLWALKAQRTSEEEKQRRIVFICHSLGGLVFKQVYAAVIMAHEQRRHYSCILDHICGVVFFGTPHRGSSLAAWDEIGTLIVKASTLGYTTNSKLSSSLKVDSKFLRRISESFAARGDNFEVRSFYENLRMKGLNCKVVEKESAILNWPKELHIASNANHSAICKFPSPEDSRYKAASLAIREAVGTLGSRSDVRFDLPAAIDCLRELNSEYEYHLDQIDDPIPKTCEWVTSHEIWTLWDSVPGSALLWISADAGCGKSVVAKYLVDFFQKRTFSAHLHTHVCYFFFKEGLENQDNASSAVSAVLHQLLSKQSRIMHHALAKYLSMPKSSFNRFPTLWSILLATMDDVNTKRMVFILDGLDECEEKSLDELVKALADFFQSRKELTVESRPACKIVLLSRPLNSVERRFGLRSGNGNLNIVSQYSKNGCSFRLSAEEESVSVAKDIAQFVISKVSDLGQQSELSTEILDRLKKRLISNADYTFLWVSLVLNIVKEAEVDGISMDQIEAILATTKLEDVYEKLLSGRASPLKTRKVLLLILAAVRPLTLDELCGAVEVNQDHHQQPDTKESKRALNHSELRLSAEHLGQQKVSELEAFQKPGTARATTVLSSNSSSSAVRPVKESTKRRVITRNGSIMGSTNLTPKLTNIERRGMTAASLWPEANHTIINRQPATQMRTVSNLQELQSLVHRPFVNHLRQICGHFVRIRNQKIYLVHQTARQFLLDRDSELDFKMVFRWKRHSLATDQDRQRSGSLEFVSQWQHSISLADANMYMLQLCADYINLIQLAEPFNETILDHHEASVYLKECRNNPHRAFLRYVSRHWLDHYRPVREDLERSYDYLLQPNTSHFNAWIISHVSWVPEEQRRGLEASGLSYQTGPGRVELRQDDANAGPSEKKERELQAALQHFNLMGNESDLYDEEYIHGKRYWKAKDYTDSGDASTSDEDEELDKHLKESKATIPDRMQYYRQQQSQRVVESIDEGRRATSASMANPTSSRSWLT</sequence>
<dbReference type="EMBL" id="MOPA01000004">
    <property type="protein sequence ID" value="KAK1542522.1"/>
    <property type="molecule type" value="Genomic_DNA"/>
</dbReference>
<dbReference type="InterPro" id="IPR056884">
    <property type="entry name" value="NPHP3-like_N"/>
</dbReference>
<organism evidence="4 5">
    <name type="scientific">Colletotrichum paranaense</name>
    <dbReference type="NCBI Taxonomy" id="1914294"/>
    <lineage>
        <taxon>Eukaryota</taxon>
        <taxon>Fungi</taxon>
        <taxon>Dikarya</taxon>
        <taxon>Ascomycota</taxon>
        <taxon>Pezizomycotina</taxon>
        <taxon>Sordariomycetes</taxon>
        <taxon>Hypocreomycetidae</taxon>
        <taxon>Glomerellales</taxon>
        <taxon>Glomerellaceae</taxon>
        <taxon>Colletotrichum</taxon>
        <taxon>Colletotrichum acutatum species complex</taxon>
    </lineage>
</organism>
<dbReference type="Pfam" id="PF24883">
    <property type="entry name" value="NPHP3_N"/>
    <property type="match status" value="1"/>
</dbReference>
<dbReference type="InterPro" id="IPR007111">
    <property type="entry name" value="NACHT_NTPase"/>
</dbReference>
<reference evidence="4 5" key="1">
    <citation type="submission" date="2016-10" db="EMBL/GenBank/DDBJ databases">
        <title>The genome sequence of Colletotrichum fioriniae PJ7.</title>
        <authorList>
            <person name="Baroncelli R."/>
        </authorList>
    </citation>
    <scope>NUCLEOTIDE SEQUENCE [LARGE SCALE GENOMIC DNA]</scope>
    <source>
        <strain evidence="4 5">IMI 384185</strain>
    </source>
</reference>
<dbReference type="RefSeq" id="XP_060351650.1">
    <property type="nucleotide sequence ID" value="XM_060490184.1"/>
</dbReference>
<feature type="compositionally biased region" description="Polar residues" evidence="2">
    <location>
        <begin position="11"/>
        <end position="20"/>
    </location>
</feature>
<dbReference type="PROSITE" id="PS50837">
    <property type="entry name" value="NACHT"/>
    <property type="match status" value="1"/>
</dbReference>
<accession>A0ABQ9SSM0</accession>
<protein>
    <submittedName>
        <fullName evidence="4">Ankyrin repeat protein</fullName>
    </submittedName>
</protein>
<evidence type="ECO:0000256" key="1">
    <source>
        <dbReference type="ARBA" id="ARBA00022737"/>
    </source>
</evidence>
<dbReference type="PANTHER" id="PTHR10039">
    <property type="entry name" value="AMELOGENIN"/>
    <property type="match status" value="1"/>
</dbReference>
<dbReference type="Gene3D" id="3.40.50.1820">
    <property type="entry name" value="alpha/beta hydrolase"/>
    <property type="match status" value="1"/>
</dbReference>
<proteinExistence type="predicted"/>
<dbReference type="SUPFAM" id="SSF53474">
    <property type="entry name" value="alpha/beta-Hydrolases"/>
    <property type="match status" value="1"/>
</dbReference>
<dbReference type="InterPro" id="IPR027417">
    <property type="entry name" value="P-loop_NTPase"/>
</dbReference>